<feature type="region of interest" description="Disordered" evidence="1">
    <location>
        <begin position="256"/>
        <end position="275"/>
    </location>
</feature>
<reference evidence="2" key="1">
    <citation type="submission" date="2020-11" db="EMBL/GenBank/DDBJ databases">
        <authorList>
            <consortium name="DOE Joint Genome Institute"/>
            <person name="Ahrendt S."/>
            <person name="Riley R."/>
            <person name="Andreopoulos W."/>
            <person name="Labutti K."/>
            <person name="Pangilinan J."/>
            <person name="Ruiz-Duenas F.J."/>
            <person name="Barrasa J.M."/>
            <person name="Sanchez-Garcia M."/>
            <person name="Camarero S."/>
            <person name="Miyauchi S."/>
            <person name="Serrano A."/>
            <person name="Linde D."/>
            <person name="Babiker R."/>
            <person name="Drula E."/>
            <person name="Ayuso-Fernandez I."/>
            <person name="Pacheco R."/>
            <person name="Padilla G."/>
            <person name="Ferreira P."/>
            <person name="Barriuso J."/>
            <person name="Kellner H."/>
            <person name="Castanera R."/>
            <person name="Alfaro M."/>
            <person name="Ramirez L."/>
            <person name="Pisabarro A.G."/>
            <person name="Kuo A."/>
            <person name="Tritt A."/>
            <person name="Lipzen A."/>
            <person name="He G."/>
            <person name="Yan M."/>
            <person name="Ng V."/>
            <person name="Cullen D."/>
            <person name="Martin F."/>
            <person name="Rosso M.-N."/>
            <person name="Henrissat B."/>
            <person name="Hibbett D."/>
            <person name="Martinez A.T."/>
            <person name="Grigoriev I.V."/>
        </authorList>
    </citation>
    <scope>NUCLEOTIDE SEQUENCE</scope>
    <source>
        <strain evidence="2">CBS 506.95</strain>
    </source>
</reference>
<dbReference type="AlphaFoldDB" id="A0A9P6JML9"/>
<sequence length="649" mass="71236">MSKHHQPSPPSSSTSSPLKSLSAPETLRPRPWSTHIPSLTSESFQLSDDPTKPSHVALRTYALALSLSLGPALVPFVTKLVKNASAGRSNGKTWGNLDVVKLKRVLRRELGYDGFAFSVTLAVAGGAFVKNLWKGWKEDLDGRPSSASNNSTYEAALKQILLSWISKLKTLLASLTPEQETFLAHAISASLGVVLLQAGTNREARLRALRASATTTASTANIRKQLRDATSPTLDLTLLLLVRAVDSVVQGVIMRRSTPGPSSGATQGSDVNSHEFGEKGIVPQVVVDKLEKEKARRDKEVRQRWTSQVDAFVFWVCSARIMWCFFYQPQRLPQSYVTWIKTLANLDGRLITALQYIRQGTWSYIRGPASPLHASLLQDAAKDLGFPSSWGNPSILPAFGGLAANEVWKTLGVQSRRSVGGLPCELLHTPVGKSFGLEMSCTANASLRMVKGFLDAAAIYIPVHFFPLILTRPRALLRPHRFLSTLLSALRSATFLSSFIGLYWYSVCLTRTLVLARLFPFISHDWWDGPFGCVMAGCLTCGGSIWLEEGRRRGEMALYVLPRAIRAFLPDAWVKSGRRGVKIVEQLAFILSLATLLTAASHRPDSLRGLSRWTLAFVTNGPNAGFWKRRRRDPSVPPTPSVPATPSDS</sequence>
<dbReference type="PANTHER" id="PTHR12459">
    <property type="entry name" value="TRANSMEMBRANE PROTEIN 135-RELATED"/>
    <property type="match status" value="1"/>
</dbReference>
<feature type="region of interest" description="Disordered" evidence="1">
    <location>
        <begin position="628"/>
        <end position="649"/>
    </location>
</feature>
<keyword evidence="3" id="KW-1185">Reference proteome</keyword>
<feature type="compositionally biased region" description="Low complexity" evidence="1">
    <location>
        <begin position="11"/>
        <end position="22"/>
    </location>
</feature>
<dbReference type="EMBL" id="MU157871">
    <property type="protein sequence ID" value="KAF9526457.1"/>
    <property type="molecule type" value="Genomic_DNA"/>
</dbReference>
<evidence type="ECO:0000313" key="2">
    <source>
        <dbReference type="EMBL" id="KAF9526457.1"/>
    </source>
</evidence>
<name>A0A9P6JML9_9AGAR</name>
<dbReference type="Proteomes" id="UP000807306">
    <property type="component" value="Unassembled WGS sequence"/>
</dbReference>
<evidence type="ECO:0008006" key="4">
    <source>
        <dbReference type="Google" id="ProtNLM"/>
    </source>
</evidence>
<evidence type="ECO:0000313" key="3">
    <source>
        <dbReference type="Proteomes" id="UP000807306"/>
    </source>
</evidence>
<protein>
    <recommendedName>
        <fullName evidence="4">Transmembrane protein 135</fullName>
    </recommendedName>
</protein>
<evidence type="ECO:0000256" key="1">
    <source>
        <dbReference type="SAM" id="MobiDB-lite"/>
    </source>
</evidence>
<dbReference type="PANTHER" id="PTHR12459:SF15">
    <property type="entry name" value="TRANSMEMBRANE PROTEIN 135"/>
    <property type="match status" value="1"/>
</dbReference>
<organism evidence="2 3">
    <name type="scientific">Crepidotus variabilis</name>
    <dbReference type="NCBI Taxonomy" id="179855"/>
    <lineage>
        <taxon>Eukaryota</taxon>
        <taxon>Fungi</taxon>
        <taxon>Dikarya</taxon>
        <taxon>Basidiomycota</taxon>
        <taxon>Agaricomycotina</taxon>
        <taxon>Agaricomycetes</taxon>
        <taxon>Agaricomycetidae</taxon>
        <taxon>Agaricales</taxon>
        <taxon>Agaricineae</taxon>
        <taxon>Crepidotaceae</taxon>
        <taxon>Crepidotus</taxon>
    </lineage>
</organism>
<gene>
    <name evidence="2" type="ORF">CPB83DRAFT_896125</name>
</gene>
<feature type="compositionally biased region" description="Polar residues" evidence="1">
    <location>
        <begin position="259"/>
        <end position="271"/>
    </location>
</feature>
<comment type="caution">
    <text evidence="2">The sequence shown here is derived from an EMBL/GenBank/DDBJ whole genome shotgun (WGS) entry which is preliminary data.</text>
</comment>
<dbReference type="InterPro" id="IPR026749">
    <property type="entry name" value="Tmem135"/>
</dbReference>
<feature type="region of interest" description="Disordered" evidence="1">
    <location>
        <begin position="1"/>
        <end position="36"/>
    </location>
</feature>
<proteinExistence type="predicted"/>
<accession>A0A9P6JML9</accession>
<dbReference type="OrthoDB" id="4021778at2759"/>